<feature type="transmembrane region" description="Helical" evidence="1">
    <location>
        <begin position="144"/>
        <end position="170"/>
    </location>
</feature>
<dbReference type="AlphaFoldDB" id="C1B8L8"/>
<keyword evidence="1" id="KW-0812">Transmembrane</keyword>
<sequence>MVLGRSKATVVYSVSGRPSNPFARPVDRYAATLRSVIAALAGVAIVLAAVMGTWQWHQESARAAQQRATTTIVNAVTSADAPITMSPRGSVRTTPMVEATWPWTAESRTESIEVPSGTPAGTEKTIVVDADGNWAGPRITTSDVVSGAVAAVLLTLAASALLLGMVWAMCARAVERRRQQYWDESIRRLFATYSR</sequence>
<keyword evidence="1" id="KW-1133">Transmembrane helix</keyword>
<evidence type="ECO:0000313" key="2">
    <source>
        <dbReference type="EMBL" id="BAH52021.1"/>
    </source>
</evidence>
<proteinExistence type="predicted"/>
<reference evidence="2 3" key="1">
    <citation type="submission" date="2009-03" db="EMBL/GenBank/DDBJ databases">
        <title>Comparison of the complete genome sequences of Rhodococcus erythropolis PR4 and Rhodococcus opacus B4.</title>
        <authorList>
            <person name="Takarada H."/>
            <person name="Sekine M."/>
            <person name="Hosoyama A."/>
            <person name="Yamada R."/>
            <person name="Fujisawa T."/>
            <person name="Omata S."/>
            <person name="Shimizu A."/>
            <person name="Tsukatani N."/>
            <person name="Tanikawa S."/>
            <person name="Fujita N."/>
            <person name="Harayama S."/>
        </authorList>
    </citation>
    <scope>NUCLEOTIDE SEQUENCE [LARGE SCALE GENOMIC DNA]</scope>
    <source>
        <strain evidence="2 3">B4</strain>
    </source>
</reference>
<protein>
    <submittedName>
        <fullName evidence="2">Hypothetical membrane protein</fullName>
    </submittedName>
</protein>
<dbReference type="KEGG" id="rop:ROP_37740"/>
<organism evidence="2 3">
    <name type="scientific">Rhodococcus opacus (strain B4)</name>
    <dbReference type="NCBI Taxonomy" id="632772"/>
    <lineage>
        <taxon>Bacteria</taxon>
        <taxon>Bacillati</taxon>
        <taxon>Actinomycetota</taxon>
        <taxon>Actinomycetes</taxon>
        <taxon>Mycobacteriales</taxon>
        <taxon>Nocardiaceae</taxon>
        <taxon>Rhodococcus</taxon>
    </lineage>
</organism>
<keyword evidence="1" id="KW-0472">Membrane</keyword>
<accession>C1B8L8</accession>
<evidence type="ECO:0000313" key="3">
    <source>
        <dbReference type="Proteomes" id="UP000002212"/>
    </source>
</evidence>
<evidence type="ECO:0000256" key="1">
    <source>
        <dbReference type="SAM" id="Phobius"/>
    </source>
</evidence>
<dbReference type="Proteomes" id="UP000002212">
    <property type="component" value="Chromosome"/>
</dbReference>
<dbReference type="HOGENOM" id="CLU_084215_2_1_11"/>
<feature type="transmembrane region" description="Helical" evidence="1">
    <location>
        <begin position="36"/>
        <end position="56"/>
    </location>
</feature>
<dbReference type="PATRIC" id="fig|632772.20.peg.3961"/>
<dbReference type="EMBL" id="AP011115">
    <property type="protein sequence ID" value="BAH52021.1"/>
    <property type="molecule type" value="Genomic_DNA"/>
</dbReference>
<gene>
    <name evidence="2" type="ordered locus">ROP_37740</name>
</gene>
<name>C1B8L8_RHOOB</name>
<dbReference type="STRING" id="632772.ROP_37740"/>